<evidence type="ECO:0000256" key="4">
    <source>
        <dbReference type="ARBA" id="ARBA00022490"/>
    </source>
</evidence>
<dbReference type="CDD" id="cd05794">
    <property type="entry name" value="S1_EF-P_repeat_2"/>
    <property type="match status" value="1"/>
</dbReference>
<dbReference type="GeneID" id="93078349"/>
<organism evidence="12 13">
    <name type="scientific">Campylobacter lanienae NCTC 13004</name>
    <dbReference type="NCBI Taxonomy" id="1031753"/>
    <lineage>
        <taxon>Bacteria</taxon>
        <taxon>Pseudomonadati</taxon>
        <taxon>Campylobacterota</taxon>
        <taxon>Epsilonproteobacteria</taxon>
        <taxon>Campylobacterales</taxon>
        <taxon>Campylobacteraceae</taxon>
        <taxon>Campylobacter</taxon>
    </lineage>
</organism>
<evidence type="ECO:0000256" key="9">
    <source>
        <dbReference type="RuleBase" id="RU004389"/>
    </source>
</evidence>
<comment type="similarity">
    <text evidence="3 7 9">Belongs to the elongation factor P family.</text>
</comment>
<keyword evidence="4 7" id="KW-0963">Cytoplasm</keyword>
<feature type="domain" description="Translation elongation factor P/YeiP central" evidence="11">
    <location>
        <begin position="69"/>
        <end position="123"/>
    </location>
</feature>
<dbReference type="Pfam" id="PF09285">
    <property type="entry name" value="Elong-fact-P_C"/>
    <property type="match status" value="1"/>
</dbReference>
<dbReference type="PANTHER" id="PTHR30053:SF12">
    <property type="entry name" value="ELONGATION FACTOR P (EF-P) FAMILY PROTEIN"/>
    <property type="match status" value="1"/>
</dbReference>
<dbReference type="PANTHER" id="PTHR30053">
    <property type="entry name" value="ELONGATION FACTOR P"/>
    <property type="match status" value="1"/>
</dbReference>
<dbReference type="NCBIfam" id="NF001810">
    <property type="entry name" value="PRK00529.1"/>
    <property type="match status" value="1"/>
</dbReference>
<comment type="subcellular location">
    <subcellularLocation>
        <location evidence="1 7">Cytoplasm</location>
    </subcellularLocation>
</comment>
<dbReference type="InterPro" id="IPR008991">
    <property type="entry name" value="Translation_prot_SH3-like_sf"/>
</dbReference>
<name>A0A1X9SM97_9BACT</name>
<dbReference type="SMART" id="SM00841">
    <property type="entry name" value="Elong-fact-P_C"/>
    <property type="match status" value="1"/>
</dbReference>
<dbReference type="Pfam" id="PF08207">
    <property type="entry name" value="EFP_N"/>
    <property type="match status" value="1"/>
</dbReference>
<dbReference type="RefSeq" id="WP_086224751.1">
    <property type="nucleotide sequence ID" value="NZ_CP015578.1"/>
</dbReference>
<sequence>MATYSMGDLKKGLKIEIDGKPYKIVEYQHVKPGKGAAFVRVKIKSFLDGKVLEKTFHAGDKCEAPNLVEKEMQYLYDDGEYSQFMDVESYEQVAIADDDVGEAKKWMIDGMMVQILFHNGKAIGVEVPQVVELKIVETQPNFKGDTQGSNKKPATLESGAVVQIPFHVLEGEVIRVDTVRGEYIERANK</sequence>
<dbReference type="InterPro" id="IPR015365">
    <property type="entry name" value="Elong-fact-P_C"/>
</dbReference>
<dbReference type="NCBIfam" id="TIGR00038">
    <property type="entry name" value="efp"/>
    <property type="match status" value="1"/>
</dbReference>
<dbReference type="Gene3D" id="2.40.50.140">
    <property type="entry name" value="Nucleic acid-binding proteins"/>
    <property type="match status" value="2"/>
</dbReference>
<evidence type="ECO:0000313" key="12">
    <source>
        <dbReference type="EMBL" id="ARQ97366.1"/>
    </source>
</evidence>
<keyword evidence="5 7" id="KW-0251">Elongation factor</keyword>
<evidence type="ECO:0000259" key="11">
    <source>
        <dbReference type="SMART" id="SM01185"/>
    </source>
</evidence>
<dbReference type="GO" id="GO:0003746">
    <property type="term" value="F:translation elongation factor activity"/>
    <property type="evidence" value="ECO:0007669"/>
    <property type="project" value="UniProtKB-UniRule"/>
</dbReference>
<gene>
    <name evidence="7 12" type="primary">efp</name>
    <name evidence="12" type="ORF">CLAN_0618</name>
</gene>
<dbReference type="GO" id="GO:0005829">
    <property type="term" value="C:cytosol"/>
    <property type="evidence" value="ECO:0007669"/>
    <property type="project" value="UniProtKB-ARBA"/>
</dbReference>
<dbReference type="InterPro" id="IPR014722">
    <property type="entry name" value="Rib_uL2_dom2"/>
</dbReference>
<evidence type="ECO:0000256" key="6">
    <source>
        <dbReference type="ARBA" id="ARBA00022917"/>
    </source>
</evidence>
<evidence type="ECO:0000256" key="8">
    <source>
        <dbReference type="NCBIfam" id="TIGR00038"/>
    </source>
</evidence>
<evidence type="ECO:0000259" key="10">
    <source>
        <dbReference type="SMART" id="SM00841"/>
    </source>
</evidence>
<dbReference type="SUPFAM" id="SSF50249">
    <property type="entry name" value="Nucleic acid-binding proteins"/>
    <property type="match status" value="2"/>
</dbReference>
<accession>A0A1X9SM97</accession>
<dbReference type="KEGG" id="clx:CLAN_0618"/>
<feature type="domain" description="Elongation factor P C-terminal" evidence="10">
    <location>
        <begin position="131"/>
        <end position="186"/>
    </location>
</feature>
<keyword evidence="6 7" id="KW-0648">Protein biosynthesis</keyword>
<dbReference type="Pfam" id="PF01132">
    <property type="entry name" value="EFP"/>
    <property type="match status" value="1"/>
</dbReference>
<evidence type="ECO:0000256" key="2">
    <source>
        <dbReference type="ARBA" id="ARBA00004815"/>
    </source>
</evidence>
<dbReference type="InterPro" id="IPR011768">
    <property type="entry name" value="Transl_elongation_fac_P"/>
</dbReference>
<evidence type="ECO:0000256" key="5">
    <source>
        <dbReference type="ARBA" id="ARBA00022768"/>
    </source>
</evidence>
<dbReference type="InterPro" id="IPR020599">
    <property type="entry name" value="Transl_elong_fac_P/YeiP"/>
</dbReference>
<evidence type="ECO:0000256" key="7">
    <source>
        <dbReference type="HAMAP-Rule" id="MF_00141"/>
    </source>
</evidence>
<dbReference type="AlphaFoldDB" id="A0A1X9SM97"/>
<dbReference type="SMART" id="SM01185">
    <property type="entry name" value="EFP"/>
    <property type="match status" value="1"/>
</dbReference>
<dbReference type="PIRSF" id="PIRSF005901">
    <property type="entry name" value="EF-P"/>
    <property type="match status" value="1"/>
</dbReference>
<dbReference type="CDD" id="cd04470">
    <property type="entry name" value="S1_EF-P_repeat_1"/>
    <property type="match status" value="1"/>
</dbReference>
<dbReference type="InterPro" id="IPR001059">
    <property type="entry name" value="Transl_elong_P/YeiP_cen"/>
</dbReference>
<dbReference type="EMBL" id="CP015578">
    <property type="protein sequence ID" value="ARQ97366.1"/>
    <property type="molecule type" value="Genomic_DNA"/>
</dbReference>
<dbReference type="FunFam" id="2.40.50.140:FF:000004">
    <property type="entry name" value="Elongation factor P"/>
    <property type="match status" value="1"/>
</dbReference>
<evidence type="ECO:0000256" key="3">
    <source>
        <dbReference type="ARBA" id="ARBA00009479"/>
    </source>
</evidence>
<dbReference type="HAMAP" id="MF_00141">
    <property type="entry name" value="EF_P"/>
    <property type="match status" value="1"/>
</dbReference>
<dbReference type="Proteomes" id="UP000202031">
    <property type="component" value="Chromosome"/>
</dbReference>
<dbReference type="UniPathway" id="UPA00345"/>
<comment type="function">
    <text evidence="7">Involved in peptide bond synthesis. Stimulates efficient translation and peptide-bond synthesis on native or reconstituted 70S ribosomes in vitro. Probably functions indirectly by altering the affinity of the ribosome for aminoacyl-tRNA, thus increasing their reactivity as acceptors for peptidyl transferase.</text>
</comment>
<dbReference type="FunFam" id="2.40.50.140:FF:000009">
    <property type="entry name" value="Elongation factor P"/>
    <property type="match status" value="1"/>
</dbReference>
<evidence type="ECO:0000313" key="13">
    <source>
        <dbReference type="Proteomes" id="UP000202031"/>
    </source>
</evidence>
<proteinExistence type="inferred from homology"/>
<dbReference type="SUPFAM" id="SSF50104">
    <property type="entry name" value="Translation proteins SH3-like domain"/>
    <property type="match status" value="1"/>
</dbReference>
<dbReference type="InterPro" id="IPR012340">
    <property type="entry name" value="NA-bd_OB-fold"/>
</dbReference>
<dbReference type="InterPro" id="IPR013185">
    <property type="entry name" value="Transl_elong_KOW-like"/>
</dbReference>
<comment type="pathway">
    <text evidence="2 7">Protein biosynthesis; polypeptide chain elongation.</text>
</comment>
<reference evidence="13" key="2">
    <citation type="journal article" date="2017" name="Genome Biol. Evol.">
        <title>Comparative genomic analysis identifies a Campylobacter clade deficient in selenium metabolism.</title>
        <authorList>
            <person name="Miller W.G."/>
            <person name="Yee E."/>
            <person name="Lopes B.S."/>
            <person name="Chapman M.H."/>
            <person name="Huynh S."/>
            <person name="Bono J.L."/>
            <person name="Parker C.T."/>
            <person name="Strachan N.J.C."/>
            <person name="Forbes K.J."/>
        </authorList>
    </citation>
    <scope>NUCLEOTIDE SEQUENCE [LARGE SCALE GENOMIC DNA]</scope>
    <source>
        <strain evidence="13">NCTC 13004</strain>
    </source>
</reference>
<dbReference type="FunFam" id="2.30.30.30:FF:000003">
    <property type="entry name" value="Elongation factor P"/>
    <property type="match status" value="1"/>
</dbReference>
<dbReference type="Gene3D" id="2.30.30.30">
    <property type="match status" value="1"/>
</dbReference>
<reference evidence="13" key="1">
    <citation type="journal article" date="2017" name="Genome Biol. Evol.">
        <title>Comparative Genomic Analysis Identifies a Campylobacter Clade Deficient in Selenium Metabolism.</title>
        <authorList>
            <person name="Miller W.G."/>
            <person name="Yee E."/>
            <person name="Lopes B.S."/>
            <person name="Chapman M.H."/>
            <person name="Huynh S."/>
            <person name="Bono J.L."/>
            <person name="Parker C.T."/>
            <person name="Strachan N.J.C."/>
            <person name="Forbes K.J."/>
        </authorList>
    </citation>
    <scope>NUCLEOTIDE SEQUENCE [LARGE SCALE GENOMIC DNA]</scope>
    <source>
        <strain evidence="13">NCTC 13004</strain>
    </source>
</reference>
<dbReference type="GO" id="GO:0043043">
    <property type="term" value="P:peptide biosynthetic process"/>
    <property type="evidence" value="ECO:0007669"/>
    <property type="project" value="InterPro"/>
</dbReference>
<evidence type="ECO:0000256" key="1">
    <source>
        <dbReference type="ARBA" id="ARBA00004496"/>
    </source>
</evidence>
<protein>
    <recommendedName>
        <fullName evidence="7 8">Elongation factor P</fullName>
        <shortName evidence="7">EF-P</shortName>
    </recommendedName>
</protein>